<evidence type="ECO:0000259" key="4">
    <source>
        <dbReference type="PROSITE" id="PS50160"/>
    </source>
</evidence>
<evidence type="ECO:0000313" key="6">
    <source>
        <dbReference type="Proteomes" id="UP000054560"/>
    </source>
</evidence>
<dbReference type="GO" id="GO:0006297">
    <property type="term" value="P:nucleotide-excision repair, DNA gap filling"/>
    <property type="evidence" value="ECO:0007669"/>
    <property type="project" value="TreeGrafter"/>
</dbReference>
<dbReference type="GO" id="GO:0006303">
    <property type="term" value="P:double-strand break repair via nonhomologous end joining"/>
    <property type="evidence" value="ECO:0007669"/>
    <property type="project" value="TreeGrafter"/>
</dbReference>
<dbReference type="GO" id="GO:0006310">
    <property type="term" value="P:DNA recombination"/>
    <property type="evidence" value="ECO:0007669"/>
    <property type="project" value="InterPro"/>
</dbReference>
<gene>
    <name evidence="5" type="ORF">SARC_06705</name>
</gene>
<dbReference type="InterPro" id="IPR012310">
    <property type="entry name" value="DNA_ligase_ATP-dep_cent"/>
</dbReference>
<dbReference type="GO" id="GO:0003910">
    <property type="term" value="F:DNA ligase (ATP) activity"/>
    <property type="evidence" value="ECO:0007669"/>
    <property type="project" value="InterPro"/>
</dbReference>
<protein>
    <recommendedName>
        <fullName evidence="4">ATP-dependent DNA ligase family profile domain-containing protein</fullName>
    </recommendedName>
</protein>
<evidence type="ECO:0000256" key="3">
    <source>
        <dbReference type="ARBA" id="ARBA00022840"/>
    </source>
</evidence>
<evidence type="ECO:0000313" key="5">
    <source>
        <dbReference type="EMBL" id="KNC80956.1"/>
    </source>
</evidence>
<dbReference type="SUPFAM" id="SSF56091">
    <property type="entry name" value="DNA ligase/mRNA capping enzyme, catalytic domain"/>
    <property type="match status" value="1"/>
</dbReference>
<dbReference type="InterPro" id="IPR036599">
    <property type="entry name" value="DNA_ligase_N_sf"/>
</dbReference>
<sequence>MWSPETEENSEYKNTDDKRSVAVILRELFAKLTQTETKWVVRIILQDLRLGRVEDWLVLNAYNPFFNYIYRSNKSLTFASQKLYDMQQRAKDLHNPKVSLDWSLVSSMGLVTLHMPMAPMGCAKGASISSALSSMYSAKAYVETKYDGERIQIHVGALPTQHPAPTPSITAMHTPTNTTATHTPAHMTATHPPSVTATHPPANGLPVEIFSRGGRRSTLERSPVIPAVLDALQAWEENRGCDTAALGVGQDPLTSVVLDGELLTYNNYEKRIEDFGYVQVADISYTWVGLHNRRVSIIVSGSLASSAVSAGIKCPMETHAGGCTRYNVYLSICGMRSATVPFVSKIAWVMRSNPTAVLRKRHLMVVLFDVMYLNGQRYVPDGKNPNSWVKLKREYIPGLADTVDLVIFGGTFQSKHETRNTSMTSNVQGVFKRWHVGCIADKFKTAPVTIFPLFTCDAGLSVSVGSITASGSNLYDFTPRPVESHTLSRILFLDRKNHAF</sequence>
<keyword evidence="2" id="KW-0547">Nucleotide-binding</keyword>
<reference evidence="5 6" key="1">
    <citation type="submission" date="2011-02" db="EMBL/GenBank/DDBJ databases">
        <title>The Genome Sequence of Sphaeroforma arctica JP610.</title>
        <authorList>
            <consortium name="The Broad Institute Genome Sequencing Platform"/>
            <person name="Russ C."/>
            <person name="Cuomo C."/>
            <person name="Young S.K."/>
            <person name="Zeng Q."/>
            <person name="Gargeya S."/>
            <person name="Alvarado L."/>
            <person name="Berlin A."/>
            <person name="Chapman S.B."/>
            <person name="Chen Z."/>
            <person name="Freedman E."/>
            <person name="Gellesch M."/>
            <person name="Goldberg J."/>
            <person name="Griggs A."/>
            <person name="Gujja S."/>
            <person name="Heilman E."/>
            <person name="Heiman D."/>
            <person name="Howarth C."/>
            <person name="Mehta T."/>
            <person name="Neiman D."/>
            <person name="Pearson M."/>
            <person name="Roberts A."/>
            <person name="Saif S."/>
            <person name="Shea T."/>
            <person name="Shenoy N."/>
            <person name="Sisk P."/>
            <person name="Stolte C."/>
            <person name="Sykes S."/>
            <person name="White J."/>
            <person name="Yandava C."/>
            <person name="Burger G."/>
            <person name="Gray M.W."/>
            <person name="Holland P.W.H."/>
            <person name="King N."/>
            <person name="Lang F.B.F."/>
            <person name="Roger A.J."/>
            <person name="Ruiz-Trillo I."/>
            <person name="Haas B."/>
            <person name="Nusbaum C."/>
            <person name="Birren B."/>
        </authorList>
    </citation>
    <scope>NUCLEOTIDE SEQUENCE [LARGE SCALE GENOMIC DNA]</scope>
    <source>
        <strain evidence="5 6">JP610</strain>
    </source>
</reference>
<dbReference type="InterPro" id="IPR029710">
    <property type="entry name" value="LIG4"/>
</dbReference>
<dbReference type="PROSITE" id="PS00697">
    <property type="entry name" value="DNA_LIGASE_A1"/>
    <property type="match status" value="1"/>
</dbReference>
<evidence type="ECO:0000256" key="1">
    <source>
        <dbReference type="ARBA" id="ARBA00022598"/>
    </source>
</evidence>
<dbReference type="GO" id="GO:0003677">
    <property type="term" value="F:DNA binding"/>
    <property type="evidence" value="ECO:0007669"/>
    <property type="project" value="InterPro"/>
</dbReference>
<keyword evidence="3" id="KW-0067">ATP-binding</keyword>
<keyword evidence="1" id="KW-0436">Ligase</keyword>
<dbReference type="GeneID" id="25907209"/>
<accession>A0A0L0FWL6</accession>
<keyword evidence="6" id="KW-1185">Reference proteome</keyword>
<dbReference type="Gene3D" id="1.10.3260.10">
    <property type="entry name" value="DNA ligase, ATP-dependent, N-terminal domain"/>
    <property type="match status" value="1"/>
</dbReference>
<dbReference type="OrthoDB" id="151490at2759"/>
<proteinExistence type="predicted"/>
<dbReference type="Gene3D" id="3.30.470.30">
    <property type="entry name" value="DNA ligase/mRNA capping enzyme"/>
    <property type="match status" value="2"/>
</dbReference>
<organism evidence="5 6">
    <name type="scientific">Sphaeroforma arctica JP610</name>
    <dbReference type="NCBI Taxonomy" id="667725"/>
    <lineage>
        <taxon>Eukaryota</taxon>
        <taxon>Ichthyosporea</taxon>
        <taxon>Ichthyophonida</taxon>
        <taxon>Sphaeroforma</taxon>
    </lineage>
</organism>
<dbReference type="STRING" id="667725.A0A0L0FWL6"/>
<dbReference type="InterPro" id="IPR016059">
    <property type="entry name" value="DNA_ligase_ATP-dep_CS"/>
</dbReference>
<dbReference type="GO" id="GO:0005524">
    <property type="term" value="F:ATP binding"/>
    <property type="evidence" value="ECO:0007669"/>
    <property type="project" value="UniProtKB-KW"/>
</dbReference>
<dbReference type="PANTHER" id="PTHR45997">
    <property type="entry name" value="DNA LIGASE 4"/>
    <property type="match status" value="1"/>
</dbReference>
<dbReference type="GO" id="GO:0032807">
    <property type="term" value="C:DNA ligase IV complex"/>
    <property type="evidence" value="ECO:0007669"/>
    <property type="project" value="TreeGrafter"/>
</dbReference>
<dbReference type="PANTHER" id="PTHR45997:SF1">
    <property type="entry name" value="DNA LIGASE 4"/>
    <property type="match status" value="1"/>
</dbReference>
<dbReference type="Proteomes" id="UP000054560">
    <property type="component" value="Unassembled WGS sequence"/>
</dbReference>
<dbReference type="RefSeq" id="XP_014154858.1">
    <property type="nucleotide sequence ID" value="XM_014299383.1"/>
</dbReference>
<feature type="domain" description="ATP-dependent DNA ligase family profile" evidence="4">
    <location>
        <begin position="363"/>
        <end position="440"/>
    </location>
</feature>
<dbReference type="EMBL" id="KQ242086">
    <property type="protein sequence ID" value="KNC80956.1"/>
    <property type="molecule type" value="Genomic_DNA"/>
</dbReference>
<dbReference type="PROSITE" id="PS50160">
    <property type="entry name" value="DNA_LIGASE_A3"/>
    <property type="match status" value="1"/>
</dbReference>
<name>A0A0L0FWL6_9EUKA</name>
<dbReference type="AlphaFoldDB" id="A0A0L0FWL6"/>
<evidence type="ECO:0000256" key="2">
    <source>
        <dbReference type="ARBA" id="ARBA00022741"/>
    </source>
</evidence>